<dbReference type="Pfam" id="PF00018">
    <property type="entry name" value="SH3_1"/>
    <property type="match status" value="1"/>
</dbReference>
<keyword evidence="7" id="KW-1133">Transmembrane helix</keyword>
<keyword evidence="7" id="KW-0812">Transmembrane</keyword>
<dbReference type="PANTHER" id="PTHR14167:SF81">
    <property type="entry name" value="ENDOPHILIN-A"/>
    <property type="match status" value="1"/>
</dbReference>
<dbReference type="RefSeq" id="XP_065668291.1">
    <property type="nucleotide sequence ID" value="XM_065812219.1"/>
</dbReference>
<dbReference type="GeneID" id="100211309"/>
<dbReference type="RefSeq" id="XP_065668294.1">
    <property type="nucleotide sequence ID" value="XM_065812222.1"/>
</dbReference>
<dbReference type="InterPro" id="IPR050384">
    <property type="entry name" value="Endophilin_SH3RF"/>
</dbReference>
<dbReference type="RefSeq" id="XP_065668292.1">
    <property type="nucleotide sequence ID" value="XM_065812220.1"/>
</dbReference>
<organism evidence="9 11">
    <name type="scientific">Hydra vulgaris</name>
    <name type="common">Hydra</name>
    <name type="synonym">Hydra attenuata</name>
    <dbReference type="NCBI Taxonomy" id="6087"/>
    <lineage>
        <taxon>Eukaryota</taxon>
        <taxon>Metazoa</taxon>
        <taxon>Cnidaria</taxon>
        <taxon>Hydrozoa</taxon>
        <taxon>Hydroidolina</taxon>
        <taxon>Anthoathecata</taxon>
        <taxon>Aplanulata</taxon>
        <taxon>Hydridae</taxon>
        <taxon>Hydra</taxon>
    </lineage>
</organism>
<keyword evidence="9" id="KW-1185">Reference proteome</keyword>
<evidence type="ECO:0000313" key="11">
    <source>
        <dbReference type="RefSeq" id="XP_065668291.1"/>
    </source>
</evidence>
<feature type="domain" description="SH3" evidence="8">
    <location>
        <begin position="312"/>
        <end position="372"/>
    </location>
</feature>
<protein>
    <submittedName>
        <fullName evidence="10 11">Uncharacterized protein LOC100211309 isoform X3</fullName>
    </submittedName>
</protein>
<evidence type="ECO:0000313" key="9">
    <source>
        <dbReference type="Proteomes" id="UP001652625"/>
    </source>
</evidence>
<feature type="transmembrane region" description="Helical" evidence="7">
    <location>
        <begin position="41"/>
        <end position="65"/>
    </location>
</feature>
<dbReference type="CDD" id="cd00174">
    <property type="entry name" value="SH3"/>
    <property type="match status" value="2"/>
</dbReference>
<evidence type="ECO:0000256" key="7">
    <source>
        <dbReference type="SAM" id="Phobius"/>
    </source>
</evidence>
<evidence type="ECO:0000313" key="12">
    <source>
        <dbReference type="RefSeq" id="XP_065668292.1"/>
    </source>
</evidence>
<evidence type="ECO:0000313" key="10">
    <source>
        <dbReference type="RefSeq" id="XP_065668290.1"/>
    </source>
</evidence>
<reference evidence="10 11" key="1">
    <citation type="submission" date="2025-05" db="UniProtKB">
        <authorList>
            <consortium name="RefSeq"/>
        </authorList>
    </citation>
    <scope>IDENTIFICATION</scope>
</reference>
<evidence type="ECO:0000256" key="3">
    <source>
        <dbReference type="ARBA" id="ARBA00023054"/>
    </source>
</evidence>
<evidence type="ECO:0000313" key="14">
    <source>
        <dbReference type="RefSeq" id="XP_065668294.1"/>
    </source>
</evidence>
<keyword evidence="2 5" id="KW-0728">SH3 domain</keyword>
<keyword evidence="3" id="KW-0175">Coiled coil</keyword>
<dbReference type="Pfam" id="PF14604">
    <property type="entry name" value="SH3_9"/>
    <property type="match status" value="1"/>
</dbReference>
<evidence type="ECO:0000313" key="13">
    <source>
        <dbReference type="RefSeq" id="XP_065668293.1"/>
    </source>
</evidence>
<evidence type="ECO:0000256" key="5">
    <source>
        <dbReference type="PROSITE-ProRule" id="PRU00192"/>
    </source>
</evidence>
<sequence length="989" mass="111620">MSIENQDLTTKVTNPKFATSQSTNLNYKMSTGISSNHKDTIIYSCAGVGSFILALIIILLCYCILKRKLNERNVVTSNFKDQHSPTAVKDFNFGNGAFINKDSICYEISIKVLTPWIEVYSNHDSDEFLNLKRSIETSTANLYANYEAFKYATLVSFREGSVIANIQLTFASFAKYPLKIVQEAVCFGRFYDLNVDKRFFLEHQVNRSSEFLFNSKLPSVDGDNMGYKSSSSQSSLHDHLESGYGSQTFETSTLPKKHNLVQSCSADSLKSNTSMKNSITSNTNVPKTDKSINLKDTLKSLNSLVKKNNNKKIGIPHVGLFNFLPQDDKDLAFKQGEVVYVDYVDNGGWAKATNQNGRKGWIPQNFVVPFDLEQYEHTKKAVESILYLDSVIDSITSPDDEDSSNQLAEEADKYSEEFTKSDGSNENLDPPRSSHFITIFPFEPCEQNELKLEVGDLVDVLKTSETGWWKGRCLRTECDGWFPSSYVQPSYLSISNSFKNEIADDRGTVSDSEIQMIDAITLKRKYQVTNGYNSDNGDCSNQINELKNDCAYPSNGLIDRVLFKTEPPSKPVPPKPRKRHIQDKLINNPNIEERSQSCSNADKKDFFKQSNINHKDKKIIASKSDKDYLSPIDKLRPRSFQDTPQNNFFKLSNKFNNNMKPAWSLPSLNVGEQVKLSPDDDRPFLEPIPRKNKRYSVPNDSLYISQLSSDGNIALKTEVLHSEVSKNSIESESVVNENSFSANVDLRDSSREDNNYLLKNDNTIKKTPPLSKNCLENDKPIVYEGLSQNVSDQKMSGSSLSEDDDFIQRVYNKEIDSNRHSRLRTGHKRFSNLKNAIIEESECISPDEDTKKELDVSLKNNEATLKNVNKLSTQTSSLNSDGKFLYEQDDQVGSSKLFSQGLKNSYSTQSLSSIASSTRSNPSTKLEQMNVRRAIANVVANSEHELTFSVGAILYELRPRNKEGLSYGILEDSNQGWYPSDAVEPYFIF</sequence>
<gene>
    <name evidence="10 11 12 13 14" type="primary">LOC100211309</name>
</gene>
<dbReference type="RefSeq" id="XP_065668290.1">
    <property type="nucleotide sequence ID" value="XM_065812218.1"/>
</dbReference>
<evidence type="ECO:0000259" key="8">
    <source>
        <dbReference type="PROSITE" id="PS50002"/>
    </source>
</evidence>
<feature type="domain" description="SH3" evidence="8">
    <location>
        <begin position="431"/>
        <end position="492"/>
    </location>
</feature>
<dbReference type="RefSeq" id="XP_065668293.1">
    <property type="nucleotide sequence ID" value="XM_065812221.1"/>
</dbReference>
<dbReference type="Gene3D" id="2.30.30.40">
    <property type="entry name" value="SH3 Domains"/>
    <property type="match status" value="2"/>
</dbReference>
<comment type="subcellular location">
    <subcellularLocation>
        <location evidence="1">Membrane</location>
        <topology evidence="1">Peripheral membrane protein</topology>
    </subcellularLocation>
</comment>
<evidence type="ECO:0000256" key="4">
    <source>
        <dbReference type="ARBA" id="ARBA00023136"/>
    </source>
</evidence>
<feature type="domain" description="SH3" evidence="8">
    <location>
        <begin position="927"/>
        <end position="988"/>
    </location>
</feature>
<dbReference type="SMART" id="SM00326">
    <property type="entry name" value="SH3"/>
    <property type="match status" value="3"/>
</dbReference>
<proteinExistence type="predicted"/>
<dbReference type="PROSITE" id="PS50002">
    <property type="entry name" value="SH3"/>
    <property type="match status" value="3"/>
</dbReference>
<feature type="compositionally biased region" description="Basic and acidic residues" evidence="6">
    <location>
        <begin position="410"/>
        <end position="420"/>
    </location>
</feature>
<name>A0ABM4D222_HYDVU</name>
<evidence type="ECO:0000256" key="6">
    <source>
        <dbReference type="SAM" id="MobiDB-lite"/>
    </source>
</evidence>
<evidence type="ECO:0000256" key="2">
    <source>
        <dbReference type="ARBA" id="ARBA00022443"/>
    </source>
</evidence>
<feature type="region of interest" description="Disordered" evidence="6">
    <location>
        <begin position="397"/>
        <end position="430"/>
    </location>
</feature>
<dbReference type="PANTHER" id="PTHR14167">
    <property type="entry name" value="SH3 DOMAIN-CONTAINING"/>
    <property type="match status" value="1"/>
</dbReference>
<feature type="region of interest" description="Disordered" evidence="6">
    <location>
        <begin position="226"/>
        <end position="250"/>
    </location>
</feature>
<dbReference type="InterPro" id="IPR001452">
    <property type="entry name" value="SH3_domain"/>
</dbReference>
<dbReference type="InterPro" id="IPR036028">
    <property type="entry name" value="SH3-like_dom_sf"/>
</dbReference>
<dbReference type="SUPFAM" id="SSF50044">
    <property type="entry name" value="SH3-domain"/>
    <property type="match status" value="3"/>
</dbReference>
<keyword evidence="4 7" id="KW-0472">Membrane</keyword>
<accession>A0ABM4D222</accession>
<dbReference type="Proteomes" id="UP001652625">
    <property type="component" value="Chromosome 12"/>
</dbReference>
<evidence type="ECO:0000256" key="1">
    <source>
        <dbReference type="ARBA" id="ARBA00004170"/>
    </source>
</evidence>